<protein>
    <recommendedName>
        <fullName evidence="4">Copper amine oxidase-like N-terminal domain-containing protein</fullName>
    </recommendedName>
</protein>
<accession>A0A9X1V7A7</accession>
<name>A0A9X1V7A7_9BACL</name>
<dbReference type="RefSeq" id="WP_241712162.1">
    <property type="nucleotide sequence ID" value="NZ_JALBUF010000001.1"/>
</dbReference>
<proteinExistence type="predicted"/>
<keyword evidence="3" id="KW-1185">Reference proteome</keyword>
<reference evidence="2" key="1">
    <citation type="submission" date="2022-03" db="EMBL/GenBank/DDBJ databases">
        <title>Draft Genome Sequence of Firmicute Strain S0AB, a Heterotrophic Iron/Sulfur-Oxidizing Extreme Acidophile.</title>
        <authorList>
            <person name="Vergara E."/>
            <person name="Pakostova E."/>
            <person name="Johnson D.B."/>
            <person name="Holmes D.S."/>
        </authorList>
    </citation>
    <scope>NUCLEOTIDE SEQUENCE</scope>
    <source>
        <strain evidence="2">S0AB</strain>
    </source>
</reference>
<dbReference type="EMBL" id="JALBUF010000001">
    <property type="protein sequence ID" value="MCI0182579.1"/>
    <property type="molecule type" value="Genomic_DNA"/>
</dbReference>
<organism evidence="2 3">
    <name type="scientific">Sulfoacidibacillus ferrooxidans</name>
    <dbReference type="NCBI Taxonomy" id="2005001"/>
    <lineage>
        <taxon>Bacteria</taxon>
        <taxon>Bacillati</taxon>
        <taxon>Bacillota</taxon>
        <taxon>Bacilli</taxon>
        <taxon>Bacillales</taxon>
        <taxon>Alicyclobacillaceae</taxon>
        <taxon>Sulfoacidibacillus</taxon>
    </lineage>
</organism>
<evidence type="ECO:0000313" key="3">
    <source>
        <dbReference type="Proteomes" id="UP001139263"/>
    </source>
</evidence>
<feature type="signal peptide" evidence="1">
    <location>
        <begin position="1"/>
        <end position="26"/>
    </location>
</feature>
<sequence length="470" mass="50992">MKVTNSLSTLVVSSLLMLGMGAPAFAATDGNAQQVLSAHEEIATDLLINGKKVSSFPHLIAKDPYTGKMTSWVTVNAIQSVLLNMGIRSEWVAGQLILMMPLGYMSPTVDVPVHPLHKGQFSVVINAETVEYGPVQVQSQAQEESFQVRIPIYYVMQAFRVLHLQSRWNGRVWRINGQLPNAAKDIQAIGHFDHSVAIHLQNDTANELGIPVAPIAPAAPVTVVLPLPSHAVATTRRFPMGGGSIPMEDFVQTGHATYIVNGNLADIEQGYLSALKHAGYSDSGNGQMDNLKTGLHIDTMSFQPTHAVYNQQLQVNMDFMSLAGGKTLVEYHVTDVVLPARPQSSYLPTDITQVKMTIDHERPTNDVIWQHLITNQAVIARLVHAVNALQEIVPLGITSGGGLATAGVMVTDDQVATMDFYTSHGKKIVVKDTQIMGRWTTVTVGNLPLQDPSSSVWKVIKAIAGQDYGN</sequence>
<evidence type="ECO:0008006" key="4">
    <source>
        <dbReference type="Google" id="ProtNLM"/>
    </source>
</evidence>
<evidence type="ECO:0000313" key="2">
    <source>
        <dbReference type="EMBL" id="MCI0182579.1"/>
    </source>
</evidence>
<feature type="chain" id="PRO_5040896281" description="Copper amine oxidase-like N-terminal domain-containing protein" evidence="1">
    <location>
        <begin position="27"/>
        <end position="470"/>
    </location>
</feature>
<dbReference type="AlphaFoldDB" id="A0A9X1V7A7"/>
<comment type="caution">
    <text evidence="2">The sequence shown here is derived from an EMBL/GenBank/DDBJ whole genome shotgun (WGS) entry which is preliminary data.</text>
</comment>
<keyword evidence="1" id="KW-0732">Signal</keyword>
<evidence type="ECO:0000256" key="1">
    <source>
        <dbReference type="SAM" id="SignalP"/>
    </source>
</evidence>
<dbReference type="Proteomes" id="UP001139263">
    <property type="component" value="Unassembled WGS sequence"/>
</dbReference>
<gene>
    <name evidence="2" type="ORF">MM817_00840</name>
</gene>